<dbReference type="Gene3D" id="3.30.1310.10">
    <property type="entry name" value="Nucleoid-associated protein YbaB-like domain"/>
    <property type="match status" value="1"/>
</dbReference>
<protein>
    <submittedName>
        <fullName evidence="1">YbaB/EbfC family nucleoid-associated protein</fullName>
    </submittedName>
</protein>
<evidence type="ECO:0000313" key="2">
    <source>
        <dbReference type="Proteomes" id="UP001589532"/>
    </source>
</evidence>
<proteinExistence type="predicted"/>
<sequence length="133" mass="14584">MSWPAPDQDQEYLEQVLQQTRDAMRHLREAKRVIGEIEGKGEAADGMILATTDAGGSIRRIDINPRALRLDTTTLSREVIRAIQAAQEASARQAKEIVDGVAGHVGLLPEPLDETFVQHRIEAAARDLYSGGL</sequence>
<dbReference type="Proteomes" id="UP001589532">
    <property type="component" value="Unassembled WGS sequence"/>
</dbReference>
<evidence type="ECO:0000313" key="1">
    <source>
        <dbReference type="EMBL" id="MFB9627040.1"/>
    </source>
</evidence>
<organism evidence="1 2">
    <name type="scientific">Nonomuraea helvata</name>
    <dbReference type="NCBI Taxonomy" id="37484"/>
    <lineage>
        <taxon>Bacteria</taxon>
        <taxon>Bacillati</taxon>
        <taxon>Actinomycetota</taxon>
        <taxon>Actinomycetes</taxon>
        <taxon>Streptosporangiales</taxon>
        <taxon>Streptosporangiaceae</taxon>
        <taxon>Nonomuraea</taxon>
    </lineage>
</organism>
<keyword evidence="2" id="KW-1185">Reference proteome</keyword>
<gene>
    <name evidence="1" type="ORF">ACFFSA_28480</name>
</gene>
<reference evidence="1 2" key="1">
    <citation type="submission" date="2024-09" db="EMBL/GenBank/DDBJ databases">
        <authorList>
            <person name="Sun Q."/>
            <person name="Mori K."/>
        </authorList>
    </citation>
    <scope>NUCLEOTIDE SEQUENCE [LARGE SCALE GENOMIC DNA]</scope>
    <source>
        <strain evidence="1 2">JCM 3143</strain>
    </source>
</reference>
<accession>A0ABV5S5T8</accession>
<dbReference type="RefSeq" id="WP_344997668.1">
    <property type="nucleotide sequence ID" value="NZ_BAAAXV010000009.1"/>
</dbReference>
<dbReference type="EMBL" id="JBHMBW010000026">
    <property type="protein sequence ID" value="MFB9627040.1"/>
    <property type="molecule type" value="Genomic_DNA"/>
</dbReference>
<name>A0ABV5S5T8_9ACTN</name>
<dbReference type="InterPro" id="IPR036894">
    <property type="entry name" value="YbaB-like_sf"/>
</dbReference>
<dbReference type="InterPro" id="IPR004401">
    <property type="entry name" value="YbaB/EbfC"/>
</dbReference>
<dbReference type="SUPFAM" id="SSF82607">
    <property type="entry name" value="YbaB-like"/>
    <property type="match status" value="1"/>
</dbReference>
<comment type="caution">
    <text evidence="1">The sequence shown here is derived from an EMBL/GenBank/DDBJ whole genome shotgun (WGS) entry which is preliminary data.</text>
</comment>
<dbReference type="Pfam" id="PF02575">
    <property type="entry name" value="YbaB_DNA_bd"/>
    <property type="match status" value="1"/>
</dbReference>